<name>A0ACB9QSF0_9MYRT</name>
<sequence length="696" mass="76239">MTPYLVGLLVPLVFGLIVQNTKRSKKRGLPVDVGGDPGYAIRNRRFQTPITSWWAGVSTLAELFEQACKQHPHKPLLGTRKLISKETETSPDGRSFEKLHLGEYEWMTYGRTFEAVCNFASGLSNLGHKRGERAAIFADTREEWFIALQGCFRRNISVVTIYSSLGEEALCHSLNETEVTTVICGKKELTKLINISGQLDTVERVICMDDEIPSNATLVDRSGSWVIRSFADVERIGRQNGVEAELPLASDVAVIMYTSGSTGLPKGVMMTHANVLSTVSAVMTIVPGLGSQDSYLAYLPLAHILELAAENIIAAVGGSIGYGSPLTLTDTSSKIKKGTRGDAVELSPTIMTAVPAILDRVRDGVRKKVDSNRGLSKVLFNLAYSRRLSAINGNWLGAWGLERVMWNLLVFRKVKAVLGGRIRFILSGGAPLSAQTQRFINICFGAPIGQGYGLTETCAGGTFCEFDDTSVGRVGAPLPCSFVKLVDWPEGGYLTSDSPMPRGEIVIGGPNVTLGYFKNEGKTREVYKDDDRGMRWFHTGDIGQFHADGCLEIIDRKKDIVKLQHGEYVSLGKVEAALFASPYVDNIMVYADPFHNYCVALVAASHPALEEWASKQGISCTDFVELCDREETVKEVHNSLVKASKAARLEKFEIPAKIKLLPDAWTPESGLVTAALKLKRDVIKKAFSEELNKLYG</sequence>
<dbReference type="EMBL" id="CM042885">
    <property type="protein sequence ID" value="KAI4366593.1"/>
    <property type="molecule type" value="Genomic_DNA"/>
</dbReference>
<reference evidence="2" key="1">
    <citation type="journal article" date="2023" name="Front. Plant Sci.">
        <title>Chromosomal-level genome assembly of Melastoma candidum provides insights into trichome evolution.</title>
        <authorList>
            <person name="Zhong Y."/>
            <person name="Wu W."/>
            <person name="Sun C."/>
            <person name="Zou P."/>
            <person name="Liu Y."/>
            <person name="Dai S."/>
            <person name="Zhou R."/>
        </authorList>
    </citation>
    <scope>NUCLEOTIDE SEQUENCE [LARGE SCALE GENOMIC DNA]</scope>
</reference>
<gene>
    <name evidence="1" type="ORF">MLD38_022454</name>
</gene>
<proteinExistence type="predicted"/>
<evidence type="ECO:0000313" key="2">
    <source>
        <dbReference type="Proteomes" id="UP001057402"/>
    </source>
</evidence>
<dbReference type="Proteomes" id="UP001057402">
    <property type="component" value="Chromosome 6"/>
</dbReference>
<comment type="caution">
    <text evidence="1">The sequence shown here is derived from an EMBL/GenBank/DDBJ whole genome shotgun (WGS) entry which is preliminary data.</text>
</comment>
<keyword evidence="2" id="KW-1185">Reference proteome</keyword>
<evidence type="ECO:0000313" key="1">
    <source>
        <dbReference type="EMBL" id="KAI4366593.1"/>
    </source>
</evidence>
<accession>A0ACB9QSF0</accession>
<organism evidence="1 2">
    <name type="scientific">Melastoma candidum</name>
    <dbReference type="NCBI Taxonomy" id="119954"/>
    <lineage>
        <taxon>Eukaryota</taxon>
        <taxon>Viridiplantae</taxon>
        <taxon>Streptophyta</taxon>
        <taxon>Embryophyta</taxon>
        <taxon>Tracheophyta</taxon>
        <taxon>Spermatophyta</taxon>
        <taxon>Magnoliopsida</taxon>
        <taxon>eudicotyledons</taxon>
        <taxon>Gunneridae</taxon>
        <taxon>Pentapetalae</taxon>
        <taxon>rosids</taxon>
        <taxon>malvids</taxon>
        <taxon>Myrtales</taxon>
        <taxon>Melastomataceae</taxon>
        <taxon>Melastomatoideae</taxon>
        <taxon>Melastomateae</taxon>
        <taxon>Melastoma</taxon>
    </lineage>
</organism>
<protein>
    <submittedName>
        <fullName evidence="1">Uncharacterized protein</fullName>
    </submittedName>
</protein>